<organism evidence="1 2">
    <name type="scientific">Euplotes crassus</name>
    <dbReference type="NCBI Taxonomy" id="5936"/>
    <lineage>
        <taxon>Eukaryota</taxon>
        <taxon>Sar</taxon>
        <taxon>Alveolata</taxon>
        <taxon>Ciliophora</taxon>
        <taxon>Intramacronucleata</taxon>
        <taxon>Spirotrichea</taxon>
        <taxon>Hypotrichia</taxon>
        <taxon>Euplotida</taxon>
        <taxon>Euplotidae</taxon>
        <taxon>Moneuplotes</taxon>
    </lineage>
</organism>
<name>A0AAD1UBY5_EUPCR</name>
<dbReference type="Proteomes" id="UP001295684">
    <property type="component" value="Unassembled WGS sequence"/>
</dbReference>
<accession>A0AAD1UBY5</accession>
<protein>
    <submittedName>
        <fullName evidence="1">Uncharacterized protein</fullName>
    </submittedName>
</protein>
<reference evidence="1" key="1">
    <citation type="submission" date="2023-07" db="EMBL/GenBank/DDBJ databases">
        <authorList>
            <consortium name="AG Swart"/>
            <person name="Singh M."/>
            <person name="Singh A."/>
            <person name="Seah K."/>
            <person name="Emmerich C."/>
        </authorList>
    </citation>
    <scope>NUCLEOTIDE SEQUENCE</scope>
    <source>
        <strain evidence="1">DP1</strain>
    </source>
</reference>
<keyword evidence="2" id="KW-1185">Reference proteome</keyword>
<proteinExistence type="predicted"/>
<dbReference type="AlphaFoldDB" id="A0AAD1UBY5"/>
<evidence type="ECO:0000313" key="1">
    <source>
        <dbReference type="EMBL" id="CAI2364447.1"/>
    </source>
</evidence>
<comment type="caution">
    <text evidence="1">The sequence shown here is derived from an EMBL/GenBank/DDBJ whole genome shotgun (WGS) entry which is preliminary data.</text>
</comment>
<dbReference type="EMBL" id="CAMPGE010005599">
    <property type="protein sequence ID" value="CAI2364447.1"/>
    <property type="molecule type" value="Genomic_DNA"/>
</dbReference>
<gene>
    <name evidence="1" type="ORF">ECRASSUSDP1_LOCUS5790</name>
</gene>
<sequence length="405" mass="46228">MNNGGAIYYFAHRQNEKRNTEKVLRPKGYDKYGKPLRRSFLNSSIEQATPDPLKEYVRRHNSSKRKRNTVFGLNIATLNENGRRDGAGLRARNSLQKSGLTRSTAKKITIYNPDLKERDPVIDPQYQCKSESVQKCLTTQSISSNQKKSQKNTSHKTPEICLKKKAIGIFLNSSITNNQKLKLDSKPPLPYQNSPAKIVKPSYDSPTFKKKTVTIKKRKAKPDSLKFSDISQINQEKDKISKIMETQKRQTKLQDIMNKSHLKVRRLKHCQKNKRLFDCNGNPISAYDLALPTVSQPKLSSKRNQREQIDKTVTFDFRKKESDLKISKSTAQKGLATPNVSDARNNNLSLSQLIYPRGIASGQARRTSENRKYICKNLKEPRSSSLSHNLAEEIQLTPMIEVLPK</sequence>
<evidence type="ECO:0000313" key="2">
    <source>
        <dbReference type="Proteomes" id="UP001295684"/>
    </source>
</evidence>